<accession>A0A378JPR8</accession>
<dbReference type="FunFam" id="1.10.1040.10:FF:000006">
    <property type="entry name" value="3-hydroxyisobutyrate dehydrogenase"/>
    <property type="match status" value="1"/>
</dbReference>
<gene>
    <name evidence="9" type="primary">Hgd</name>
    <name evidence="9" type="ORF">NCTC13316_00187</name>
</gene>
<dbReference type="InterPro" id="IPR013328">
    <property type="entry name" value="6PGD_dom2"/>
</dbReference>
<dbReference type="EMBL" id="UGOD01000001">
    <property type="protein sequence ID" value="STX50122.1"/>
    <property type="molecule type" value="Genomic_DNA"/>
</dbReference>
<dbReference type="NCBIfam" id="TIGR01692">
    <property type="entry name" value="HIBADH"/>
    <property type="match status" value="1"/>
</dbReference>
<evidence type="ECO:0000259" key="7">
    <source>
        <dbReference type="Pfam" id="PF03446"/>
    </source>
</evidence>
<dbReference type="AlphaFoldDB" id="A0A378JPR8"/>
<keyword evidence="3 6" id="KW-0560">Oxidoreductase</keyword>
<evidence type="ECO:0000313" key="10">
    <source>
        <dbReference type="Proteomes" id="UP000254794"/>
    </source>
</evidence>
<organism evidence="9 10">
    <name type="scientific">Legionella busanensis</name>
    <dbReference type="NCBI Taxonomy" id="190655"/>
    <lineage>
        <taxon>Bacteria</taxon>
        <taxon>Pseudomonadati</taxon>
        <taxon>Pseudomonadota</taxon>
        <taxon>Gammaproteobacteria</taxon>
        <taxon>Legionellales</taxon>
        <taxon>Legionellaceae</taxon>
        <taxon>Legionella</taxon>
    </lineage>
</organism>
<dbReference type="PROSITE" id="PS00895">
    <property type="entry name" value="3_HYDROXYISOBUT_DH"/>
    <property type="match status" value="1"/>
</dbReference>
<dbReference type="UniPathway" id="UPA00362"/>
<dbReference type="InterPro" id="IPR011548">
    <property type="entry name" value="HIBADH"/>
</dbReference>
<dbReference type="Gene3D" id="1.10.1040.10">
    <property type="entry name" value="N-(1-d-carboxylethyl)-l-norvaline Dehydrogenase, domain 2"/>
    <property type="match status" value="1"/>
</dbReference>
<evidence type="ECO:0000259" key="8">
    <source>
        <dbReference type="Pfam" id="PF14833"/>
    </source>
</evidence>
<comment type="similarity">
    <text evidence="1 6">Belongs to the HIBADH-related family.</text>
</comment>
<evidence type="ECO:0000256" key="6">
    <source>
        <dbReference type="RuleBase" id="RU910714"/>
    </source>
</evidence>
<dbReference type="OrthoDB" id="9786703at2"/>
<feature type="domain" description="6-phosphogluconate dehydrogenase NADP-binding" evidence="7">
    <location>
        <begin position="3"/>
        <end position="161"/>
    </location>
</feature>
<dbReference type="SUPFAM" id="SSF48179">
    <property type="entry name" value="6-phosphogluconate dehydrogenase C-terminal domain-like"/>
    <property type="match status" value="1"/>
</dbReference>
<dbReference type="PANTHER" id="PTHR22981">
    <property type="entry name" value="3-HYDROXYISOBUTYRATE DEHYDROGENASE-RELATED"/>
    <property type="match status" value="1"/>
</dbReference>
<dbReference type="InterPro" id="IPR008927">
    <property type="entry name" value="6-PGluconate_DH-like_C_sf"/>
</dbReference>
<dbReference type="InterPro" id="IPR006115">
    <property type="entry name" value="6PGDH_NADP-bd"/>
</dbReference>
<evidence type="ECO:0000313" key="9">
    <source>
        <dbReference type="EMBL" id="STX50122.1"/>
    </source>
</evidence>
<dbReference type="InterPro" id="IPR015815">
    <property type="entry name" value="HIBADH-related"/>
</dbReference>
<reference evidence="9 10" key="1">
    <citation type="submission" date="2018-06" db="EMBL/GenBank/DDBJ databases">
        <authorList>
            <consortium name="Pathogen Informatics"/>
            <person name="Doyle S."/>
        </authorList>
    </citation>
    <scope>NUCLEOTIDE SEQUENCE [LARGE SCALE GENOMIC DNA]</scope>
    <source>
        <strain evidence="9 10">NCTC13316</strain>
    </source>
</reference>
<dbReference type="InterPro" id="IPR029154">
    <property type="entry name" value="HIBADH-like_NADP-bd"/>
</dbReference>
<keyword evidence="4 6" id="KW-0520">NAD</keyword>
<dbReference type="PANTHER" id="PTHR22981:SF7">
    <property type="entry name" value="3-HYDROXYISOBUTYRATE DEHYDROGENASE, MITOCHONDRIAL"/>
    <property type="match status" value="1"/>
</dbReference>
<dbReference type="Pfam" id="PF14833">
    <property type="entry name" value="NAD_binding_11"/>
    <property type="match status" value="1"/>
</dbReference>
<proteinExistence type="inferred from homology"/>
<dbReference type="GO" id="GO:0050661">
    <property type="term" value="F:NADP binding"/>
    <property type="evidence" value="ECO:0007669"/>
    <property type="project" value="InterPro"/>
</dbReference>
<dbReference type="Proteomes" id="UP000254794">
    <property type="component" value="Unassembled WGS sequence"/>
</dbReference>
<dbReference type="EC" id="1.1.1.31" evidence="6"/>
<dbReference type="InterPro" id="IPR036291">
    <property type="entry name" value="NAD(P)-bd_dom_sf"/>
</dbReference>
<dbReference type="InterPro" id="IPR002204">
    <property type="entry name" value="3-OH-isobutyrate_DH-rel_CS"/>
</dbReference>
<dbReference type="GO" id="GO:0008442">
    <property type="term" value="F:3-hydroxyisobutyrate dehydrogenase activity"/>
    <property type="evidence" value="ECO:0007669"/>
    <property type="project" value="UniProtKB-EC"/>
</dbReference>
<dbReference type="Pfam" id="PF03446">
    <property type="entry name" value="NAD_binding_2"/>
    <property type="match status" value="1"/>
</dbReference>
<evidence type="ECO:0000256" key="2">
    <source>
        <dbReference type="ARBA" id="ARBA00022456"/>
    </source>
</evidence>
<comment type="pathway">
    <text evidence="6">Amino-acid degradation; L-valine degradation.</text>
</comment>
<dbReference type="GO" id="GO:0006574">
    <property type="term" value="P:L-valine catabolic process"/>
    <property type="evidence" value="ECO:0007669"/>
    <property type="project" value="UniProtKB-UniPathway"/>
</dbReference>
<dbReference type="Gene3D" id="3.40.50.720">
    <property type="entry name" value="NAD(P)-binding Rossmann-like Domain"/>
    <property type="match status" value="1"/>
</dbReference>
<protein>
    <recommendedName>
        <fullName evidence="6">3-hydroxyisobutyrate dehydrogenase</fullName>
        <shortName evidence="6">HIBADH</shortName>
        <ecNumber evidence="6">1.1.1.31</ecNumber>
    </recommendedName>
</protein>
<feature type="active site" evidence="5">
    <location>
        <position position="170"/>
    </location>
</feature>
<dbReference type="GO" id="GO:0051287">
    <property type="term" value="F:NAD binding"/>
    <property type="evidence" value="ECO:0007669"/>
    <property type="project" value="InterPro"/>
</dbReference>
<dbReference type="SUPFAM" id="SSF51735">
    <property type="entry name" value="NAD(P)-binding Rossmann-fold domains"/>
    <property type="match status" value="1"/>
</dbReference>
<name>A0A378JPR8_9GAMM</name>
<evidence type="ECO:0000256" key="1">
    <source>
        <dbReference type="ARBA" id="ARBA00009080"/>
    </source>
</evidence>
<keyword evidence="2 6" id="KW-0101">Branched-chain amino acid catabolism</keyword>
<comment type="catalytic activity">
    <reaction evidence="6">
        <text>3-hydroxy-2-methylpropanoate + NAD(+) = 2-methyl-3-oxopropanoate + NADH + H(+)</text>
        <dbReference type="Rhea" id="RHEA:17681"/>
        <dbReference type="ChEBI" id="CHEBI:11805"/>
        <dbReference type="ChEBI" id="CHEBI:15378"/>
        <dbReference type="ChEBI" id="CHEBI:57540"/>
        <dbReference type="ChEBI" id="CHEBI:57700"/>
        <dbReference type="ChEBI" id="CHEBI:57945"/>
        <dbReference type="EC" id="1.1.1.31"/>
    </reaction>
</comment>
<feature type="domain" description="3-hydroxyisobutyrate dehydrogenase-like NAD-binding" evidence="8">
    <location>
        <begin position="164"/>
        <end position="290"/>
    </location>
</feature>
<evidence type="ECO:0000256" key="5">
    <source>
        <dbReference type="PIRSR" id="PIRSR000103-1"/>
    </source>
</evidence>
<dbReference type="RefSeq" id="WP_115329656.1">
    <property type="nucleotide sequence ID" value="NZ_CAAAHP010000003.1"/>
</dbReference>
<dbReference type="PIRSF" id="PIRSF000103">
    <property type="entry name" value="HIBADH"/>
    <property type="match status" value="1"/>
</dbReference>
<sequence>MARIGFVGLGHMGLPMALNLVKAGHHVTGYDLQSEALEYFASAGGIAALDLKQTAHHQDVIITMLQTGKQVQQVCLNDGLYAAASPSTLHIDCSTIDVATCQMLYQQALEYQLMMIDAPVSGGVKGATAATLTFMIGGETEAFERAKPLLTVMGKKLFHTGPAGSGQAAKICNNMILAISMIAVSEAFVLAQELGLAPDKLFEVVNNSSGQCWTTSHYIPVPGLLPDVPANRDYQPGFTAAMMLKDLLLSQEAAKQVNIETTLGKQAAAIYQQFNEKGLGQLDFSAIIKTIKR</sequence>
<evidence type="ECO:0000256" key="4">
    <source>
        <dbReference type="ARBA" id="ARBA00023027"/>
    </source>
</evidence>
<evidence type="ECO:0000256" key="3">
    <source>
        <dbReference type="ARBA" id="ARBA00023002"/>
    </source>
</evidence>
<keyword evidence="10" id="KW-1185">Reference proteome</keyword>